<dbReference type="Proteomes" id="UP001370758">
    <property type="component" value="Unassembled WGS sequence"/>
</dbReference>
<dbReference type="AlphaFoldDB" id="A0AAV9VZN1"/>
<proteinExistence type="predicted"/>
<evidence type="ECO:0000313" key="4">
    <source>
        <dbReference type="Proteomes" id="UP001370758"/>
    </source>
</evidence>
<comment type="caution">
    <text evidence="3">The sequence shown here is derived from an EMBL/GenBank/DDBJ whole genome shotgun (WGS) entry which is preliminary data.</text>
</comment>
<dbReference type="EMBL" id="JAVHJL010000008">
    <property type="protein sequence ID" value="KAK6498685.1"/>
    <property type="molecule type" value="Genomic_DNA"/>
</dbReference>
<protein>
    <recommendedName>
        <fullName evidence="2">F-box domain-containing protein</fullName>
    </recommendedName>
</protein>
<sequence>MKSITSFPTEILLQIFKDDGLTPTDLARCAQTCRKIRDITDLADFKIDYVFKVDHTSHAGWRLIRCILLNPQTGERIKSLKLEWFRRQRLDKTTWTLKWSWTDDELSQISKICEKHKLDKAVYTAIKHGLNSEALLPLLLCFTTNLEALDVGDVGHDMISDQYGHTIFDANRIYTHCMGPDYQPPETHSFTASPPVVSDMEAEIKEWFESGAAPYEHNGRVIEPITSTPFIYSTFTPKAWPPGLSNIKEFAHGGSNCGSLEFRPQHLNTWPNTNISTMLQLPKLETLKLTHINALMGTPISNSPKPKHKLKRLEIYHYRFYKHDFITVVGLTGGHLESVVCLLSDENFSIWDMPPSQKLGLITDYFQQGSKDTLARDKIAVTRSFRPFFDSFSFDRDEHEALFRDTEAITNSKVDWFYGLSEGEEWGPNELPADTYDGEEEPRNEQ</sequence>
<dbReference type="CDD" id="cd09917">
    <property type="entry name" value="F-box_SF"/>
    <property type="match status" value="1"/>
</dbReference>
<dbReference type="InterPro" id="IPR036047">
    <property type="entry name" value="F-box-like_dom_sf"/>
</dbReference>
<gene>
    <name evidence="3" type="ORF">TWF481_011263</name>
</gene>
<organism evidence="3 4">
    <name type="scientific">Arthrobotrys musiformis</name>
    <dbReference type="NCBI Taxonomy" id="47236"/>
    <lineage>
        <taxon>Eukaryota</taxon>
        <taxon>Fungi</taxon>
        <taxon>Dikarya</taxon>
        <taxon>Ascomycota</taxon>
        <taxon>Pezizomycotina</taxon>
        <taxon>Orbiliomycetes</taxon>
        <taxon>Orbiliales</taxon>
        <taxon>Orbiliaceae</taxon>
        <taxon>Arthrobotrys</taxon>
    </lineage>
</organism>
<dbReference type="Gene3D" id="1.20.1280.50">
    <property type="match status" value="1"/>
</dbReference>
<dbReference type="SUPFAM" id="SSF81383">
    <property type="entry name" value="F-box domain"/>
    <property type="match status" value="1"/>
</dbReference>
<dbReference type="InterPro" id="IPR001810">
    <property type="entry name" value="F-box_dom"/>
</dbReference>
<keyword evidence="4" id="KW-1185">Reference proteome</keyword>
<feature type="region of interest" description="Disordered" evidence="1">
    <location>
        <begin position="422"/>
        <end position="446"/>
    </location>
</feature>
<reference evidence="3 4" key="1">
    <citation type="submission" date="2023-08" db="EMBL/GenBank/DDBJ databases">
        <authorList>
            <person name="Palmer J.M."/>
        </authorList>
    </citation>
    <scope>NUCLEOTIDE SEQUENCE [LARGE SCALE GENOMIC DNA]</scope>
    <source>
        <strain evidence="3 4">TWF481</strain>
    </source>
</reference>
<evidence type="ECO:0000313" key="3">
    <source>
        <dbReference type="EMBL" id="KAK6498685.1"/>
    </source>
</evidence>
<evidence type="ECO:0000256" key="1">
    <source>
        <dbReference type="SAM" id="MobiDB-lite"/>
    </source>
</evidence>
<feature type="domain" description="F-box" evidence="2">
    <location>
        <begin position="7"/>
        <end position="40"/>
    </location>
</feature>
<dbReference type="Pfam" id="PF12937">
    <property type="entry name" value="F-box-like"/>
    <property type="match status" value="1"/>
</dbReference>
<name>A0AAV9VZN1_9PEZI</name>
<accession>A0AAV9VZN1</accession>
<evidence type="ECO:0000259" key="2">
    <source>
        <dbReference type="Pfam" id="PF12937"/>
    </source>
</evidence>